<evidence type="ECO:0000313" key="2">
    <source>
        <dbReference type="Proteomes" id="UP000015103"/>
    </source>
</evidence>
<dbReference type="AlphaFoldDB" id="T1HUY5"/>
<dbReference type="EnsemblMetazoa" id="RPRC007855-RA">
    <property type="protein sequence ID" value="RPRC007855-PA"/>
    <property type="gene ID" value="RPRC007855"/>
</dbReference>
<dbReference type="Pfam" id="PF16984">
    <property type="entry name" value="Grp7_allergen"/>
    <property type="match status" value="1"/>
</dbReference>
<dbReference type="InterPro" id="IPR038602">
    <property type="entry name" value="Mite_allergen_7_sf"/>
</dbReference>
<dbReference type="Gene3D" id="3.15.10.50">
    <property type="match status" value="2"/>
</dbReference>
<dbReference type="HOGENOM" id="CLU_592272_0_0_1"/>
<dbReference type="InterPro" id="IPR020234">
    <property type="entry name" value="Mite_allergen_group-7"/>
</dbReference>
<proteinExistence type="predicted"/>
<accession>T1HUY5</accession>
<sequence>MMLFVLYLFIGCTFGDEVTKDIGDSAWDEIIDQTIDTVRSKIVSLNMDTVPVPNIEKHIPNYILGFITSYTTVITQGATLEHITSISRKGPVTVLQDDATGNITISTTLGLDNTFFYCPKLYLQLIGIKVAGTLSATCGANELEISLSLIADKQNNCKAYFNWARITKLEDFSITITPARLANLIAQRIFDYTNVLFKNGYSSKIRELINPYLAEKLNAAYDAGYKQTPEGGGAARDTVNSKAWDELFDQAIEVARNAIIARHLDTIKVPDIDEELNQFSLILKIHGAEFSDLSSVSRKGPLTILEDNVTGNVTFSTALGLDKLALNCPQLYLKVIGLSFSRSFYIASASNAVEFSVSLLMDQQDKCRAHFNWARIAKFKDITIKIQPSGLFNWIAEHLASFVVNLLSNFILGGVNSNINLADQLNVLTSNIDFCNILHL</sequence>
<dbReference type="Proteomes" id="UP000015103">
    <property type="component" value="Unassembled WGS sequence"/>
</dbReference>
<protein>
    <submittedName>
        <fullName evidence="1">Uncharacterized protein</fullName>
    </submittedName>
</protein>
<name>T1HUY5_RHOPR</name>
<evidence type="ECO:0000313" key="1">
    <source>
        <dbReference type="EnsemblMetazoa" id="RPRC007855-PA"/>
    </source>
</evidence>
<dbReference type="InParanoid" id="T1HUY5"/>
<dbReference type="EMBL" id="ACPB03010118">
    <property type="status" value="NOT_ANNOTATED_CDS"/>
    <property type="molecule type" value="Genomic_DNA"/>
</dbReference>
<organism evidence="1 2">
    <name type="scientific">Rhodnius prolixus</name>
    <name type="common">Triatomid bug</name>
    <dbReference type="NCBI Taxonomy" id="13249"/>
    <lineage>
        <taxon>Eukaryota</taxon>
        <taxon>Metazoa</taxon>
        <taxon>Ecdysozoa</taxon>
        <taxon>Arthropoda</taxon>
        <taxon>Hexapoda</taxon>
        <taxon>Insecta</taxon>
        <taxon>Pterygota</taxon>
        <taxon>Neoptera</taxon>
        <taxon>Paraneoptera</taxon>
        <taxon>Hemiptera</taxon>
        <taxon>Heteroptera</taxon>
        <taxon>Panheteroptera</taxon>
        <taxon>Cimicomorpha</taxon>
        <taxon>Reduviidae</taxon>
        <taxon>Triatominae</taxon>
        <taxon>Rhodnius</taxon>
    </lineage>
</organism>
<dbReference type="VEuPathDB" id="VectorBase:RPRC007855"/>
<keyword evidence="2" id="KW-1185">Reference proteome</keyword>
<reference evidence="1" key="1">
    <citation type="submission" date="2015-05" db="UniProtKB">
        <authorList>
            <consortium name="EnsemblMetazoa"/>
        </authorList>
    </citation>
    <scope>IDENTIFICATION</scope>
</reference>